<gene>
    <name evidence="2" type="ORF">BpHYR1_023307</name>
</gene>
<dbReference type="Proteomes" id="UP000276133">
    <property type="component" value="Unassembled WGS sequence"/>
</dbReference>
<dbReference type="EMBL" id="REGN01007230">
    <property type="protein sequence ID" value="RNA06908.1"/>
    <property type="molecule type" value="Genomic_DNA"/>
</dbReference>
<reference evidence="2 3" key="1">
    <citation type="journal article" date="2018" name="Sci. Rep.">
        <title>Genomic signatures of local adaptation to the degree of environmental predictability in rotifers.</title>
        <authorList>
            <person name="Franch-Gras L."/>
            <person name="Hahn C."/>
            <person name="Garcia-Roger E.M."/>
            <person name="Carmona M.J."/>
            <person name="Serra M."/>
            <person name="Gomez A."/>
        </authorList>
    </citation>
    <scope>NUCLEOTIDE SEQUENCE [LARGE SCALE GENOMIC DNA]</scope>
    <source>
        <strain evidence="2">HYR1</strain>
    </source>
</reference>
<evidence type="ECO:0000256" key="1">
    <source>
        <dbReference type="SAM" id="Phobius"/>
    </source>
</evidence>
<keyword evidence="1" id="KW-0472">Membrane</keyword>
<keyword evidence="1" id="KW-0812">Transmembrane</keyword>
<organism evidence="2 3">
    <name type="scientific">Brachionus plicatilis</name>
    <name type="common">Marine rotifer</name>
    <name type="synonym">Brachionus muelleri</name>
    <dbReference type="NCBI Taxonomy" id="10195"/>
    <lineage>
        <taxon>Eukaryota</taxon>
        <taxon>Metazoa</taxon>
        <taxon>Spiralia</taxon>
        <taxon>Gnathifera</taxon>
        <taxon>Rotifera</taxon>
        <taxon>Eurotatoria</taxon>
        <taxon>Monogononta</taxon>
        <taxon>Pseudotrocha</taxon>
        <taxon>Ploima</taxon>
        <taxon>Brachionidae</taxon>
        <taxon>Brachionus</taxon>
    </lineage>
</organism>
<proteinExistence type="predicted"/>
<comment type="caution">
    <text evidence="2">The sequence shown here is derived from an EMBL/GenBank/DDBJ whole genome shotgun (WGS) entry which is preliminary data.</text>
</comment>
<feature type="transmembrane region" description="Helical" evidence="1">
    <location>
        <begin position="50"/>
        <end position="72"/>
    </location>
</feature>
<evidence type="ECO:0000313" key="3">
    <source>
        <dbReference type="Proteomes" id="UP000276133"/>
    </source>
</evidence>
<dbReference type="AlphaFoldDB" id="A0A3M7Q7H2"/>
<keyword evidence="3" id="KW-1185">Reference proteome</keyword>
<protein>
    <submittedName>
        <fullName evidence="2">Uncharacterized protein</fullName>
    </submittedName>
</protein>
<evidence type="ECO:0000313" key="2">
    <source>
        <dbReference type="EMBL" id="RNA06908.1"/>
    </source>
</evidence>
<sequence length="92" mass="11036">MRKECSIIKYVCSQTTCSQHYVRRNLFAKNVHGGRLGLNSIPFLYFLEPYLLLISSLKDFALFYIYVNFIFLPKFWQPKTIIIYLEPYSHKF</sequence>
<keyword evidence="1" id="KW-1133">Transmembrane helix</keyword>
<accession>A0A3M7Q7H2</accession>
<name>A0A3M7Q7H2_BRAPC</name>